<comment type="caution">
    <text evidence="2">The sequence shown here is derived from an EMBL/GenBank/DDBJ whole genome shotgun (WGS) entry which is preliminary data.</text>
</comment>
<dbReference type="RefSeq" id="WP_272144609.1">
    <property type="nucleotide sequence ID" value="NZ_JAQNDM010000002.1"/>
</dbReference>
<organism evidence="2 3">
    <name type="scientific">Stigmatella ashevillensis</name>
    <dbReference type="NCBI Taxonomy" id="2995309"/>
    <lineage>
        <taxon>Bacteria</taxon>
        <taxon>Pseudomonadati</taxon>
        <taxon>Myxococcota</taxon>
        <taxon>Myxococcia</taxon>
        <taxon>Myxococcales</taxon>
        <taxon>Cystobacterineae</taxon>
        <taxon>Archangiaceae</taxon>
        <taxon>Stigmatella</taxon>
    </lineage>
</organism>
<accession>A0ABT5DKM4</accession>
<reference evidence="2 3" key="1">
    <citation type="submission" date="2022-11" db="EMBL/GenBank/DDBJ databases">
        <title>Minimal conservation of predation-associated metabolite biosynthetic gene clusters underscores biosynthetic potential of Myxococcota including descriptions for ten novel species: Archangium lansinium sp. nov., Myxococcus landrumus sp. nov., Nannocystis bai.</title>
        <authorList>
            <person name="Ahearne A."/>
            <person name="Stevens C."/>
            <person name="Dowd S."/>
        </authorList>
    </citation>
    <scope>NUCLEOTIDE SEQUENCE [LARGE SCALE GENOMIC DNA]</scope>
    <source>
        <strain evidence="2 3">NCWAL01</strain>
    </source>
</reference>
<dbReference type="EMBL" id="JAQNDM010000002">
    <property type="protein sequence ID" value="MDC0714081.1"/>
    <property type="molecule type" value="Genomic_DNA"/>
</dbReference>
<evidence type="ECO:0000313" key="3">
    <source>
        <dbReference type="Proteomes" id="UP001221838"/>
    </source>
</evidence>
<dbReference type="Proteomes" id="UP001221838">
    <property type="component" value="Unassembled WGS sequence"/>
</dbReference>
<evidence type="ECO:0000259" key="1">
    <source>
        <dbReference type="SMART" id="SM00849"/>
    </source>
</evidence>
<dbReference type="SUPFAM" id="SSF56281">
    <property type="entry name" value="Metallo-hydrolase/oxidoreductase"/>
    <property type="match status" value="1"/>
</dbReference>
<dbReference type="SMART" id="SM00849">
    <property type="entry name" value="Lactamase_B"/>
    <property type="match status" value="1"/>
</dbReference>
<gene>
    <name evidence="2" type="ORF">POL68_36790</name>
</gene>
<dbReference type="PANTHER" id="PTHR42951">
    <property type="entry name" value="METALLO-BETA-LACTAMASE DOMAIN-CONTAINING"/>
    <property type="match status" value="1"/>
</dbReference>
<name>A0ABT5DKM4_9BACT</name>
<dbReference type="Pfam" id="PF00753">
    <property type="entry name" value="Lactamase_B"/>
    <property type="match status" value="1"/>
</dbReference>
<dbReference type="InterPro" id="IPR036866">
    <property type="entry name" value="RibonucZ/Hydroxyglut_hydro"/>
</dbReference>
<keyword evidence="3" id="KW-1185">Reference proteome</keyword>
<evidence type="ECO:0000313" key="2">
    <source>
        <dbReference type="EMBL" id="MDC0714081.1"/>
    </source>
</evidence>
<dbReference type="InterPro" id="IPR001279">
    <property type="entry name" value="Metallo-B-lactamas"/>
</dbReference>
<dbReference type="InterPro" id="IPR050855">
    <property type="entry name" value="NDM-1-like"/>
</dbReference>
<feature type="domain" description="Metallo-beta-lactamase" evidence="1">
    <location>
        <begin position="52"/>
        <end position="235"/>
    </location>
</feature>
<protein>
    <submittedName>
        <fullName evidence="2">MBL fold metallo-hydrolase</fullName>
    </submittedName>
</protein>
<proteinExistence type="predicted"/>
<sequence>MADDGPSKWLRAVFVLGGVALLGVAAAWPSLPKAGASRVEVGEALSGVDTGQSYAWVLKTRYGAALVDAGGDVEGRALLKELSVLGLSPEDVHSILITHGHMDHWAGAHLFPNARVWVGPGEAAILRGQFPLTSPVGRVTGLLPRPPVPQRLESVRDGEELALDGEKVLAIHVPGHTPGSTMYLWRDVLFTGDSLVRSNSGLAPAPFVLSESRSQNVSSLHKLLEVPFTHTADGHSGVTDNAREELRGLLR</sequence>
<dbReference type="Gene3D" id="3.60.15.10">
    <property type="entry name" value="Ribonuclease Z/Hydroxyacylglutathione hydrolase-like"/>
    <property type="match status" value="1"/>
</dbReference>